<dbReference type="AlphaFoldDB" id="A0A1G2PSQ2"/>
<gene>
    <name evidence="1" type="ORF">A3A97_00850</name>
</gene>
<organism evidence="1 2">
    <name type="scientific">Candidatus Terrybacteria bacterium RIFCSPLOWO2_01_FULL_40_23</name>
    <dbReference type="NCBI Taxonomy" id="1802366"/>
    <lineage>
        <taxon>Bacteria</taxon>
        <taxon>Candidatus Terryibacteriota</taxon>
    </lineage>
</organism>
<proteinExistence type="predicted"/>
<accession>A0A1G2PSQ2</accession>
<dbReference type="Proteomes" id="UP000176951">
    <property type="component" value="Unassembled WGS sequence"/>
</dbReference>
<reference evidence="1 2" key="1">
    <citation type="journal article" date="2016" name="Nat. Commun.">
        <title>Thousands of microbial genomes shed light on interconnected biogeochemical processes in an aquifer system.</title>
        <authorList>
            <person name="Anantharaman K."/>
            <person name="Brown C.T."/>
            <person name="Hug L.A."/>
            <person name="Sharon I."/>
            <person name="Castelle C.J."/>
            <person name="Probst A.J."/>
            <person name="Thomas B.C."/>
            <person name="Singh A."/>
            <person name="Wilkins M.J."/>
            <person name="Karaoz U."/>
            <person name="Brodie E.L."/>
            <person name="Williams K.H."/>
            <person name="Hubbard S.S."/>
            <person name="Banfield J.F."/>
        </authorList>
    </citation>
    <scope>NUCLEOTIDE SEQUENCE [LARGE SCALE GENOMIC DNA]</scope>
</reference>
<dbReference type="EMBL" id="MHSW01000023">
    <property type="protein sequence ID" value="OHA51380.1"/>
    <property type="molecule type" value="Genomic_DNA"/>
</dbReference>
<protein>
    <recommendedName>
        <fullName evidence="3">Peptidase M4 C-terminal domain-containing protein</fullName>
    </recommendedName>
</protein>
<name>A0A1G2PSQ2_9BACT</name>
<evidence type="ECO:0000313" key="2">
    <source>
        <dbReference type="Proteomes" id="UP000176951"/>
    </source>
</evidence>
<sequence>MRVFKVAKMHRVGRARLRLTQAFETGRLKSRVWAGKSWRKERELRNQLYDRLLHVVTDLGIKVHTQQEFTPVRDYYGQMWLPAGQWAGLSQGIRMCGEGNFALLAHEFAHGIDEMLANVKHGAHAELVASCASYLFCIEYLGRGNLAHTLLYPTQSWGATVEDFRKLEDYIIDVYRQMTVLFAMDSKN</sequence>
<evidence type="ECO:0000313" key="1">
    <source>
        <dbReference type="EMBL" id="OHA51380.1"/>
    </source>
</evidence>
<evidence type="ECO:0008006" key="3">
    <source>
        <dbReference type="Google" id="ProtNLM"/>
    </source>
</evidence>
<comment type="caution">
    <text evidence="1">The sequence shown here is derived from an EMBL/GenBank/DDBJ whole genome shotgun (WGS) entry which is preliminary data.</text>
</comment>